<dbReference type="InterPro" id="IPR036312">
    <property type="entry name" value="Bifun_inhib/LTP/seed_sf"/>
</dbReference>
<evidence type="ECO:0000259" key="2">
    <source>
        <dbReference type="Pfam" id="PF14547"/>
    </source>
</evidence>
<evidence type="ECO:0000313" key="4">
    <source>
        <dbReference type="EnsemblPlants" id="KQK05190"/>
    </source>
</evidence>
<dbReference type="HOGENOM" id="CLU_1858015_0_0_1"/>
<feature type="domain" description="Hydrophobic seed protein" evidence="2">
    <location>
        <begin position="50"/>
        <end position="95"/>
    </location>
</feature>
<feature type="chain" id="PRO_5014094549" description="Hydrophobic seed protein domain-containing protein" evidence="1">
    <location>
        <begin position="26"/>
        <end position="138"/>
    </location>
</feature>
<dbReference type="EMBL" id="CM000881">
    <property type="protein sequence ID" value="KQK05190.1"/>
    <property type="molecule type" value="Genomic_DNA"/>
</dbReference>
<feature type="signal peptide" evidence="1">
    <location>
        <begin position="1"/>
        <end position="25"/>
    </location>
</feature>
<accession>I1HH62</accession>
<sequence>MASATTMSIHVIFLAVVLAAASVQGQGDDDALLPSSPAPAPSGVNGRRGCPSDVAEFGACVNLGQDPAAADRERCCGRIRGLSSREAYYCLCAAFWRSGVAGDRANPDVRARVAGNVNAALLGCGKDRVDDLDCLVIG</sequence>
<dbReference type="KEGG" id="bdi:104583113"/>
<reference evidence="3 4" key="1">
    <citation type="journal article" date="2010" name="Nature">
        <title>Genome sequencing and analysis of the model grass Brachypodium distachyon.</title>
        <authorList>
            <consortium name="International Brachypodium Initiative"/>
        </authorList>
    </citation>
    <scope>NUCLEOTIDE SEQUENCE [LARGE SCALE GENOMIC DNA]</scope>
    <source>
        <strain evidence="3">Bd21</strain>
        <strain evidence="4">cv. Bd21</strain>
    </source>
</reference>
<dbReference type="AlphaFoldDB" id="I1HH62"/>
<protein>
    <recommendedName>
        <fullName evidence="2">Hydrophobic seed protein domain-containing protein</fullName>
    </recommendedName>
</protein>
<evidence type="ECO:0000256" key="1">
    <source>
        <dbReference type="SAM" id="SignalP"/>
    </source>
</evidence>
<gene>
    <name evidence="4" type="primary">LOC104583113</name>
    <name evidence="3" type="ORF">BRADI_2g18590v3</name>
</gene>
<dbReference type="Gene3D" id="1.10.110.10">
    <property type="entry name" value="Plant lipid-transfer and hydrophobic proteins"/>
    <property type="match status" value="1"/>
</dbReference>
<dbReference type="EnsemblPlants" id="KQK05190">
    <property type="protein sequence ID" value="KQK05190"/>
    <property type="gene ID" value="BRADI_2g18590v3"/>
</dbReference>
<dbReference type="Proteomes" id="UP000008810">
    <property type="component" value="Chromosome 2"/>
</dbReference>
<reference evidence="3" key="2">
    <citation type="submission" date="2017-06" db="EMBL/GenBank/DDBJ databases">
        <title>WGS assembly of Brachypodium distachyon.</title>
        <authorList>
            <consortium name="The International Brachypodium Initiative"/>
            <person name="Lucas S."/>
            <person name="Harmon-Smith M."/>
            <person name="Lail K."/>
            <person name="Tice H."/>
            <person name="Grimwood J."/>
            <person name="Bruce D."/>
            <person name="Barry K."/>
            <person name="Shu S."/>
            <person name="Lindquist E."/>
            <person name="Wang M."/>
            <person name="Pitluck S."/>
            <person name="Vogel J.P."/>
            <person name="Garvin D.F."/>
            <person name="Mockler T.C."/>
            <person name="Schmutz J."/>
            <person name="Rokhsar D."/>
            <person name="Bevan M.W."/>
        </authorList>
    </citation>
    <scope>NUCLEOTIDE SEQUENCE</scope>
    <source>
        <strain evidence="3">Bd21</strain>
    </source>
</reference>
<dbReference type="InterPro" id="IPR027923">
    <property type="entry name" value="Hydrophob_seed_dom"/>
</dbReference>
<evidence type="ECO:0000313" key="3">
    <source>
        <dbReference type="EMBL" id="KQK05190.1"/>
    </source>
</evidence>
<dbReference type="OMA" id="ERCCGRI"/>
<dbReference type="Pfam" id="PF14547">
    <property type="entry name" value="Hydrophob_seed"/>
    <property type="match status" value="1"/>
</dbReference>
<proteinExistence type="predicted"/>
<keyword evidence="1" id="KW-0732">Signal</keyword>
<dbReference type="RefSeq" id="XP_010233149.1">
    <property type="nucleotide sequence ID" value="XM_010234847.1"/>
</dbReference>
<name>I1HH62_BRADI</name>
<reference evidence="4" key="3">
    <citation type="submission" date="2018-08" db="UniProtKB">
        <authorList>
            <consortium name="EnsemblPlants"/>
        </authorList>
    </citation>
    <scope>IDENTIFICATION</scope>
    <source>
        <strain evidence="4">cv. Bd21</strain>
    </source>
</reference>
<keyword evidence="5" id="KW-1185">Reference proteome</keyword>
<dbReference type="SUPFAM" id="SSF47699">
    <property type="entry name" value="Bifunctional inhibitor/lipid-transfer protein/seed storage 2S albumin"/>
    <property type="match status" value="1"/>
</dbReference>
<dbReference type="Gramene" id="KQK05190">
    <property type="protein sequence ID" value="KQK05190"/>
    <property type="gene ID" value="BRADI_2g18590v3"/>
</dbReference>
<dbReference type="GeneID" id="104583113"/>
<evidence type="ECO:0000313" key="5">
    <source>
        <dbReference type="Proteomes" id="UP000008810"/>
    </source>
</evidence>
<organism evidence="3">
    <name type="scientific">Brachypodium distachyon</name>
    <name type="common">Purple false brome</name>
    <name type="synonym">Trachynia distachya</name>
    <dbReference type="NCBI Taxonomy" id="15368"/>
    <lineage>
        <taxon>Eukaryota</taxon>
        <taxon>Viridiplantae</taxon>
        <taxon>Streptophyta</taxon>
        <taxon>Embryophyta</taxon>
        <taxon>Tracheophyta</taxon>
        <taxon>Spermatophyta</taxon>
        <taxon>Magnoliopsida</taxon>
        <taxon>Liliopsida</taxon>
        <taxon>Poales</taxon>
        <taxon>Poaceae</taxon>
        <taxon>BOP clade</taxon>
        <taxon>Pooideae</taxon>
        <taxon>Stipodae</taxon>
        <taxon>Brachypodieae</taxon>
        <taxon>Brachypodium</taxon>
    </lineage>
</organism>
<dbReference type="eggNOG" id="ENOG502R4X5">
    <property type="taxonomic scope" value="Eukaryota"/>
</dbReference>